<protein>
    <submittedName>
        <fullName evidence="2">Uncharacterized protein</fullName>
    </submittedName>
</protein>
<feature type="region of interest" description="Disordered" evidence="1">
    <location>
        <begin position="38"/>
        <end position="65"/>
    </location>
</feature>
<evidence type="ECO:0000313" key="3">
    <source>
        <dbReference type="Proteomes" id="UP000037460"/>
    </source>
</evidence>
<gene>
    <name evidence="2" type="ORF">Ctob_015050</name>
</gene>
<sequence length="85" mass="9871">MRGIPACHVRALWMLGKHDRSLHDRSLLWGEDHRGCPRRRRRRRLTRPGRRMSRSPTRATGASVALANACESTERDQRIDCVVRV</sequence>
<name>A0A0M0LQY3_9EUKA</name>
<comment type="caution">
    <text evidence="2">The sequence shown here is derived from an EMBL/GenBank/DDBJ whole genome shotgun (WGS) entry which is preliminary data.</text>
</comment>
<reference evidence="3" key="1">
    <citation type="journal article" date="2015" name="PLoS Genet.">
        <title>Genome Sequence and Transcriptome Analyses of Chrysochromulina tobin: Metabolic Tools for Enhanced Algal Fitness in the Prominent Order Prymnesiales (Haptophyceae).</title>
        <authorList>
            <person name="Hovde B.T."/>
            <person name="Deodato C.R."/>
            <person name="Hunsperger H.M."/>
            <person name="Ryken S.A."/>
            <person name="Yost W."/>
            <person name="Jha R.K."/>
            <person name="Patterson J."/>
            <person name="Monnat R.J. Jr."/>
            <person name="Barlow S.B."/>
            <person name="Starkenburg S.R."/>
            <person name="Cattolico R.A."/>
        </authorList>
    </citation>
    <scope>NUCLEOTIDE SEQUENCE</scope>
    <source>
        <strain evidence="3">CCMP291</strain>
    </source>
</reference>
<proteinExistence type="predicted"/>
<feature type="compositionally biased region" description="Basic residues" evidence="1">
    <location>
        <begin position="38"/>
        <end position="53"/>
    </location>
</feature>
<organism evidence="2 3">
    <name type="scientific">Chrysochromulina tobinii</name>
    <dbReference type="NCBI Taxonomy" id="1460289"/>
    <lineage>
        <taxon>Eukaryota</taxon>
        <taxon>Haptista</taxon>
        <taxon>Haptophyta</taxon>
        <taxon>Prymnesiophyceae</taxon>
        <taxon>Prymnesiales</taxon>
        <taxon>Chrysochromulinaceae</taxon>
        <taxon>Chrysochromulina</taxon>
    </lineage>
</organism>
<keyword evidence="3" id="KW-1185">Reference proteome</keyword>
<evidence type="ECO:0000313" key="2">
    <source>
        <dbReference type="EMBL" id="KOO53153.1"/>
    </source>
</evidence>
<dbReference type="Proteomes" id="UP000037460">
    <property type="component" value="Unassembled WGS sequence"/>
</dbReference>
<dbReference type="AlphaFoldDB" id="A0A0M0LQY3"/>
<evidence type="ECO:0000256" key="1">
    <source>
        <dbReference type="SAM" id="MobiDB-lite"/>
    </source>
</evidence>
<accession>A0A0M0LQY3</accession>
<dbReference type="EMBL" id="JWZX01000357">
    <property type="protein sequence ID" value="KOO53153.1"/>
    <property type="molecule type" value="Genomic_DNA"/>
</dbReference>